<sequence length="274" mass="30894">MITDWLDVSPAPNYVLTRYMLEPIDVVLQLQSPHFPEELQVQVWTNLPTRFNGDGTWYAIEIPYLETSHGHYRFQGSLRPTSPGDFELTYRVSHRANPEMMQWLAGPRDNAVLRVAPPAPDQEWTQRPNPTEIMPGVYVGNFMAASQAEALGFDAVLNMAEELNPTVGNGIAYGKLACRDGAGHPIPEDHLQAAVAWIEHQLAQGKQRVLVHCRAGIGRSGSVGVAYCFYKHPQWSYAQALDYVWSKKPDVYPHRQLQESLERLFPRAGSRSNK</sequence>
<protein>
    <recommendedName>
        <fullName evidence="7">Protein-tyrosine-phosphatase</fullName>
    </recommendedName>
</protein>
<keyword evidence="6" id="KW-1185">Reference proteome</keyword>
<dbReference type="KEGG" id="hhg:XM38_029010"/>
<evidence type="ECO:0008006" key="7">
    <source>
        <dbReference type="Google" id="ProtNLM"/>
    </source>
</evidence>
<dbReference type="InterPro" id="IPR000387">
    <property type="entry name" value="Tyr_Pase_dom"/>
</dbReference>
<keyword evidence="2" id="KW-0904">Protein phosphatase</keyword>
<dbReference type="PANTHER" id="PTHR10159">
    <property type="entry name" value="DUAL SPECIFICITY PROTEIN PHOSPHATASE"/>
    <property type="match status" value="1"/>
</dbReference>
<dbReference type="CDD" id="cd14498">
    <property type="entry name" value="DSP"/>
    <property type="match status" value="1"/>
</dbReference>
<dbReference type="PROSITE" id="PS50056">
    <property type="entry name" value="TYR_PHOSPHATASE_2"/>
    <property type="match status" value="1"/>
</dbReference>
<dbReference type="InterPro" id="IPR000340">
    <property type="entry name" value="Dual-sp_phosphatase_cat-dom"/>
</dbReference>
<dbReference type="SMART" id="SM00195">
    <property type="entry name" value="DSPc"/>
    <property type="match status" value="1"/>
</dbReference>
<dbReference type="InterPro" id="IPR029021">
    <property type="entry name" value="Prot-tyrosine_phosphatase-like"/>
</dbReference>
<dbReference type="EMBL" id="CP021983">
    <property type="protein sequence ID" value="ASC71947.1"/>
    <property type="molecule type" value="Genomic_DNA"/>
</dbReference>
<dbReference type="InterPro" id="IPR016130">
    <property type="entry name" value="Tyr_Pase_AS"/>
</dbReference>
<dbReference type="PROSITE" id="PS00383">
    <property type="entry name" value="TYR_PHOSPHATASE_1"/>
    <property type="match status" value="1"/>
</dbReference>
<dbReference type="Gene3D" id="3.90.190.10">
    <property type="entry name" value="Protein tyrosine phosphatase superfamily"/>
    <property type="match status" value="1"/>
</dbReference>
<dbReference type="PANTHER" id="PTHR10159:SF519">
    <property type="entry name" value="DUAL SPECIFICITY PROTEIN PHOSPHATASE MPK3"/>
    <property type="match status" value="1"/>
</dbReference>
<name>A0A1Z3HP59_9CYAN</name>
<dbReference type="PROSITE" id="PS50054">
    <property type="entry name" value="TYR_PHOSPHATASE_DUAL"/>
    <property type="match status" value="1"/>
</dbReference>
<dbReference type="STRING" id="1641165.XM38_09180"/>
<feature type="domain" description="Tyrosine specific protein phosphatases" evidence="4">
    <location>
        <begin position="188"/>
        <end position="259"/>
    </location>
</feature>
<keyword evidence="1" id="KW-0378">Hydrolase</keyword>
<dbReference type="GO" id="GO:0005737">
    <property type="term" value="C:cytoplasm"/>
    <property type="evidence" value="ECO:0007669"/>
    <property type="project" value="TreeGrafter"/>
</dbReference>
<dbReference type="RefSeq" id="WP_202978894.1">
    <property type="nucleotide sequence ID" value="NZ_CP021983.2"/>
</dbReference>
<dbReference type="Proteomes" id="UP000191901">
    <property type="component" value="Chromosome"/>
</dbReference>
<evidence type="ECO:0000259" key="3">
    <source>
        <dbReference type="PROSITE" id="PS50054"/>
    </source>
</evidence>
<dbReference type="SUPFAM" id="SSF52799">
    <property type="entry name" value="(Phosphotyrosine protein) phosphatases II"/>
    <property type="match status" value="1"/>
</dbReference>
<accession>A0A1Z3HP59</accession>
<evidence type="ECO:0000256" key="1">
    <source>
        <dbReference type="ARBA" id="ARBA00022801"/>
    </source>
</evidence>
<dbReference type="Pfam" id="PF00782">
    <property type="entry name" value="DSPc"/>
    <property type="match status" value="1"/>
</dbReference>
<dbReference type="GO" id="GO:0004721">
    <property type="term" value="F:phosphoprotein phosphatase activity"/>
    <property type="evidence" value="ECO:0007669"/>
    <property type="project" value="UniProtKB-KW"/>
</dbReference>
<evidence type="ECO:0000313" key="6">
    <source>
        <dbReference type="Proteomes" id="UP000191901"/>
    </source>
</evidence>
<evidence type="ECO:0000313" key="5">
    <source>
        <dbReference type="EMBL" id="ASC71947.1"/>
    </source>
</evidence>
<feature type="domain" description="Tyrosine-protein phosphatase" evidence="3">
    <location>
        <begin position="129"/>
        <end position="270"/>
    </location>
</feature>
<proteinExistence type="predicted"/>
<dbReference type="AlphaFoldDB" id="A0A1Z3HP59"/>
<dbReference type="InterPro" id="IPR020422">
    <property type="entry name" value="TYR_PHOSPHATASE_DUAL_dom"/>
</dbReference>
<evidence type="ECO:0000259" key="4">
    <source>
        <dbReference type="PROSITE" id="PS50056"/>
    </source>
</evidence>
<gene>
    <name evidence="5" type="ORF">XM38_029010</name>
</gene>
<reference evidence="5 6" key="1">
    <citation type="journal article" date="2016" name="Biochim. Biophys. Acta">
        <title>Characterization of red-shifted phycobilisomes isolated from the chlorophyll f-containing cyanobacterium Halomicronema hongdechloris.</title>
        <authorList>
            <person name="Li Y."/>
            <person name="Lin Y."/>
            <person name="Garvey C.J."/>
            <person name="Birch D."/>
            <person name="Corkery R.W."/>
            <person name="Loughlin P.C."/>
            <person name="Scheer H."/>
            <person name="Willows R.D."/>
            <person name="Chen M."/>
        </authorList>
    </citation>
    <scope>NUCLEOTIDE SEQUENCE [LARGE SCALE GENOMIC DNA]</scope>
    <source>
        <strain evidence="5 6">C2206</strain>
    </source>
</reference>
<evidence type="ECO:0000256" key="2">
    <source>
        <dbReference type="ARBA" id="ARBA00022912"/>
    </source>
</evidence>
<organism evidence="5 6">
    <name type="scientific">Halomicronema hongdechloris C2206</name>
    <dbReference type="NCBI Taxonomy" id="1641165"/>
    <lineage>
        <taxon>Bacteria</taxon>
        <taxon>Bacillati</taxon>
        <taxon>Cyanobacteriota</taxon>
        <taxon>Cyanophyceae</taxon>
        <taxon>Nodosilineales</taxon>
        <taxon>Nodosilineaceae</taxon>
        <taxon>Halomicronema</taxon>
    </lineage>
</organism>